<dbReference type="AlphaFoldDB" id="A0A7W5HDT9"/>
<proteinExistence type="predicted"/>
<comment type="caution">
    <text evidence="2">The sequence shown here is derived from an EMBL/GenBank/DDBJ whole genome shotgun (WGS) entry which is preliminary data.</text>
</comment>
<dbReference type="Proteomes" id="UP000584325">
    <property type="component" value="Unassembled WGS sequence"/>
</dbReference>
<reference evidence="2 3" key="1">
    <citation type="submission" date="2020-08" db="EMBL/GenBank/DDBJ databases">
        <title>Genomic Encyclopedia of Type Strains, Phase III (KMG-III): the genomes of soil and plant-associated and newly described type strains.</title>
        <authorList>
            <person name="Whitman W."/>
        </authorList>
    </citation>
    <scope>NUCLEOTIDE SEQUENCE [LARGE SCALE GENOMIC DNA]</scope>
    <source>
        <strain evidence="2 3">CECT 7753</strain>
    </source>
</reference>
<name>A0A7W5HDT9_9BURK</name>
<feature type="compositionally biased region" description="Basic and acidic residues" evidence="1">
    <location>
        <begin position="1"/>
        <end position="13"/>
    </location>
</feature>
<organism evidence="2 3">
    <name type="scientific">Pseudoduganella umbonata</name>
    <dbReference type="NCBI Taxonomy" id="864828"/>
    <lineage>
        <taxon>Bacteria</taxon>
        <taxon>Pseudomonadati</taxon>
        <taxon>Pseudomonadota</taxon>
        <taxon>Betaproteobacteria</taxon>
        <taxon>Burkholderiales</taxon>
        <taxon>Oxalobacteraceae</taxon>
        <taxon>Telluria group</taxon>
        <taxon>Pseudoduganella</taxon>
    </lineage>
</organism>
<accession>A0A7W5HDT9</accession>
<sequence>MDNSVREAGDHKTAGNVSKKPVTDTGFFATDVPE</sequence>
<evidence type="ECO:0000256" key="1">
    <source>
        <dbReference type="SAM" id="MobiDB-lite"/>
    </source>
</evidence>
<gene>
    <name evidence="2" type="ORF">FHS02_003796</name>
</gene>
<evidence type="ECO:0000313" key="3">
    <source>
        <dbReference type="Proteomes" id="UP000584325"/>
    </source>
</evidence>
<evidence type="ECO:0000313" key="2">
    <source>
        <dbReference type="EMBL" id="MBB3222958.1"/>
    </source>
</evidence>
<protein>
    <submittedName>
        <fullName evidence="2">Uncharacterized protein</fullName>
    </submittedName>
</protein>
<feature type="region of interest" description="Disordered" evidence="1">
    <location>
        <begin position="1"/>
        <end position="34"/>
    </location>
</feature>
<dbReference type="EMBL" id="JACHXS010000007">
    <property type="protein sequence ID" value="MBB3222958.1"/>
    <property type="molecule type" value="Genomic_DNA"/>
</dbReference>